<dbReference type="InterPro" id="IPR050834">
    <property type="entry name" value="Glycosyltransf_2"/>
</dbReference>
<dbReference type="SUPFAM" id="SSF53448">
    <property type="entry name" value="Nucleotide-diphospho-sugar transferases"/>
    <property type="match status" value="1"/>
</dbReference>
<protein>
    <recommendedName>
        <fullName evidence="1">Glycosyltransferase 2-like domain-containing protein</fullName>
    </recommendedName>
</protein>
<evidence type="ECO:0000313" key="2">
    <source>
        <dbReference type="EMBL" id="SVA03487.1"/>
    </source>
</evidence>
<dbReference type="AlphaFoldDB" id="A0A381SM97"/>
<proteinExistence type="predicted"/>
<dbReference type="PANTHER" id="PTHR43685">
    <property type="entry name" value="GLYCOSYLTRANSFERASE"/>
    <property type="match status" value="1"/>
</dbReference>
<reference evidence="2" key="1">
    <citation type="submission" date="2018-05" db="EMBL/GenBank/DDBJ databases">
        <authorList>
            <person name="Lanie J.A."/>
            <person name="Ng W.-L."/>
            <person name="Kazmierczak K.M."/>
            <person name="Andrzejewski T.M."/>
            <person name="Davidsen T.M."/>
            <person name="Wayne K.J."/>
            <person name="Tettelin H."/>
            <person name="Glass J.I."/>
            <person name="Rusch D."/>
            <person name="Podicherti R."/>
            <person name="Tsui H.-C.T."/>
            <person name="Winkler M.E."/>
        </authorList>
    </citation>
    <scope>NUCLEOTIDE SEQUENCE</scope>
</reference>
<feature type="domain" description="Glycosyltransferase 2-like" evidence="1">
    <location>
        <begin position="7"/>
        <end position="164"/>
    </location>
</feature>
<dbReference type="InterPro" id="IPR001173">
    <property type="entry name" value="Glyco_trans_2-like"/>
</dbReference>
<organism evidence="2">
    <name type="scientific">marine metagenome</name>
    <dbReference type="NCBI Taxonomy" id="408172"/>
    <lineage>
        <taxon>unclassified sequences</taxon>
        <taxon>metagenomes</taxon>
        <taxon>ecological metagenomes</taxon>
    </lineage>
</organism>
<accession>A0A381SM97</accession>
<dbReference type="Pfam" id="PF00535">
    <property type="entry name" value="Glycos_transf_2"/>
    <property type="match status" value="1"/>
</dbReference>
<sequence length="278" mass="31849">MSQSIAVIIPTYNRSHTLRRALDSVNSQTVKPNEICVVDDGSTDETEQLLSRHYPQVNYVYQSNTGVSSARNAGVAFTRGHWLAFLDSDDEWMPNKLERQLQEINDNPTFPLVHCDEIWIRNGARVNAMHKHQKAGGEIFERCLPLCVISPSAVMIKRRLFEEVGGFDESLPACEDYDLWLRICSRYPVLYIEEALLRKYGGHDDQLSRQYWGMDRFRVKALVTLLNTGNLRPQQTQLTRAMLVNKCEILVQGAEKRGNKETASYYYSLIKSFAKPSL</sequence>
<evidence type="ECO:0000259" key="1">
    <source>
        <dbReference type="Pfam" id="PF00535"/>
    </source>
</evidence>
<dbReference type="EMBL" id="UINC01003116">
    <property type="protein sequence ID" value="SVA03487.1"/>
    <property type="molecule type" value="Genomic_DNA"/>
</dbReference>
<dbReference type="CDD" id="cd00761">
    <property type="entry name" value="Glyco_tranf_GTA_type"/>
    <property type="match status" value="1"/>
</dbReference>
<dbReference type="InterPro" id="IPR029044">
    <property type="entry name" value="Nucleotide-diphossugar_trans"/>
</dbReference>
<name>A0A381SM97_9ZZZZ</name>
<dbReference type="PANTHER" id="PTHR43685:SF2">
    <property type="entry name" value="GLYCOSYLTRANSFERASE 2-LIKE DOMAIN-CONTAINING PROTEIN"/>
    <property type="match status" value="1"/>
</dbReference>
<gene>
    <name evidence="2" type="ORF">METZ01_LOCUS56341</name>
</gene>
<dbReference type="Gene3D" id="3.90.550.10">
    <property type="entry name" value="Spore Coat Polysaccharide Biosynthesis Protein SpsA, Chain A"/>
    <property type="match status" value="1"/>
</dbReference>